<sequence length="193" mass="22185">MQKSSCMRRVLIVAPHPDDETLCCGGTIQIFKEKGYKISVIIVTDGRYGSPDDKLKGSSELIEIRRQEALRATKILGIDEVKFLNFEDSKVSEEDAENALAEFLRENDVVFSPIPFDNHPDHANIGKAVEKLYPNAYFYLIWGNTQVNWREVKFDIRKYKESKLRAINQYISQIGGLPLERFTGDYEVFWTKG</sequence>
<evidence type="ECO:0000313" key="20">
    <source>
        <dbReference type="Proteomes" id="UP000273443"/>
    </source>
</evidence>
<dbReference type="SUPFAM" id="SSF102588">
    <property type="entry name" value="LmbE-like"/>
    <property type="match status" value="1"/>
</dbReference>
<reference evidence="3" key="5">
    <citation type="submission" date="2018-10" db="EMBL/GenBank/DDBJ databases">
        <authorList>
            <person name="McCarthy S."/>
            <person name="Gradnigo J."/>
            <person name="Johnson T."/>
            <person name="Payne S."/>
            <person name="Lipzen A."/>
            <person name="Schackwitz W."/>
            <person name="Martin J."/>
            <person name="Moriyama E."/>
            <person name="Blum P."/>
        </authorList>
    </citation>
    <scope>NUCLEOTIDE SEQUENCE</scope>
    <source>
        <strain evidence="1">SARC-B</strain>
        <strain evidence="2">SARC-C</strain>
        <strain evidence="3">SULA</strain>
    </source>
</reference>
<dbReference type="OMA" id="MIDRLCG"/>
<dbReference type="Proteomes" id="UP000278715">
    <property type="component" value="Chromosome"/>
</dbReference>
<evidence type="ECO:0000313" key="19">
    <source>
        <dbReference type="Proteomes" id="UP000273194"/>
    </source>
</evidence>
<dbReference type="PATRIC" id="fig|2287.6.peg.720"/>
<dbReference type="Pfam" id="PF02585">
    <property type="entry name" value="PIG-L"/>
    <property type="match status" value="1"/>
</dbReference>
<evidence type="ECO:0000313" key="23">
    <source>
        <dbReference type="Proteomes" id="UP000282269"/>
    </source>
</evidence>
<evidence type="ECO:0000313" key="14">
    <source>
        <dbReference type="Proteomes" id="UP000033085"/>
    </source>
</evidence>
<dbReference type="InterPro" id="IPR024078">
    <property type="entry name" value="LmbE-like_dom_sf"/>
</dbReference>
<dbReference type="Proteomes" id="UP000275843">
    <property type="component" value="Chromosome"/>
</dbReference>
<dbReference type="Proteomes" id="UP000282269">
    <property type="component" value="Chromosome"/>
</dbReference>
<evidence type="ECO:0000313" key="21">
    <source>
        <dbReference type="Proteomes" id="UP000275843"/>
    </source>
</evidence>
<dbReference type="PANTHER" id="PTHR12993">
    <property type="entry name" value="N-ACETYLGLUCOSAMINYL-PHOSPHATIDYLINOSITOL DE-N-ACETYLASE-RELATED"/>
    <property type="match status" value="1"/>
</dbReference>
<dbReference type="PATRIC" id="fig|2287.9.peg.3150"/>
<dbReference type="KEGG" id="ssof:SULC_0690"/>
<proteinExistence type="predicted"/>
<evidence type="ECO:0000313" key="11">
    <source>
        <dbReference type="EMBL" id="QPG50076.1"/>
    </source>
</evidence>
<dbReference type="EMBL" id="CP033238">
    <property type="protein sequence ID" value="AZF75445.1"/>
    <property type="molecule type" value="Genomic_DNA"/>
</dbReference>
<dbReference type="GO" id="GO:0016811">
    <property type="term" value="F:hydrolase activity, acting on carbon-nitrogen (but not peptide) bonds, in linear amides"/>
    <property type="evidence" value="ECO:0007669"/>
    <property type="project" value="TreeGrafter"/>
</dbReference>
<dbReference type="AlphaFoldDB" id="A0A0E3MF10"/>
<dbReference type="Proteomes" id="UP000267993">
    <property type="component" value="Chromosome"/>
</dbReference>
<dbReference type="EMBL" id="CP011055">
    <property type="protein sequence ID" value="AKA73075.2"/>
    <property type="molecule type" value="Genomic_DNA"/>
</dbReference>
<dbReference type="EMBL" id="CP033236">
    <property type="protein sequence ID" value="AZF70201.1"/>
    <property type="molecule type" value="Genomic_DNA"/>
</dbReference>
<dbReference type="EMBL" id="CP033240">
    <property type="protein sequence ID" value="AZF80658.1"/>
    <property type="molecule type" value="Genomic_DNA"/>
</dbReference>
<dbReference type="KEGG" id="ssol:SULB_0692"/>
<dbReference type="Gene3D" id="3.40.50.10320">
    <property type="entry name" value="LmbE-like"/>
    <property type="match status" value="1"/>
</dbReference>
<dbReference type="KEGG" id="ssoa:SULA_0690"/>
<dbReference type="EMBL" id="CP033237">
    <property type="protein sequence ID" value="AZF72821.1"/>
    <property type="molecule type" value="Genomic_DNA"/>
</dbReference>
<reference evidence="17 18" key="4">
    <citation type="journal article" date="2018" name="Proc. Natl. Acad. Sci. U.S.A.">
        <title>Nonmutational mechanism of inheritance in the Archaeon Sulfolobus solfataricus.</title>
        <authorList>
            <person name="Payne S."/>
            <person name="McCarthy S."/>
            <person name="Johnson T."/>
            <person name="North E."/>
            <person name="Blum P."/>
        </authorList>
    </citation>
    <scope>NUCLEOTIDE SEQUENCE [LARGE SCALE GENOMIC DNA]</scope>
    <source>
        <strain evidence="5 17">SARC-H</strain>
        <strain evidence="6 21">SARC-I</strain>
        <strain evidence="8 22">SARC-N</strain>
        <strain evidence="9 23">SARC-O</strain>
        <strain evidence="10 18">SUL120</strain>
        <strain evidence="4 19">SULG</strain>
        <strain evidence="7 20">SULM</strain>
    </source>
</reference>
<evidence type="ECO:0000313" key="16">
    <source>
        <dbReference type="Proteomes" id="UP000076770"/>
    </source>
</evidence>
<dbReference type="Proteomes" id="UP000076770">
    <property type="component" value="Chromosome i"/>
</dbReference>
<dbReference type="EMBL" id="CP033241">
    <property type="protein sequence ID" value="AZF83265.1"/>
    <property type="molecule type" value="Genomic_DNA"/>
</dbReference>
<evidence type="ECO:0000313" key="2">
    <source>
        <dbReference type="EMBL" id="AKA75773.2"/>
    </source>
</evidence>
<dbReference type="Proteomes" id="UP000269431">
    <property type="component" value="Chromosome"/>
</dbReference>
<evidence type="ECO:0000313" key="17">
    <source>
        <dbReference type="Proteomes" id="UP000267993"/>
    </source>
</evidence>
<dbReference type="EMBL" id="CP011056">
    <property type="protein sequence ID" value="AKA75773.2"/>
    <property type="molecule type" value="Genomic_DNA"/>
</dbReference>
<evidence type="ECO:0000313" key="5">
    <source>
        <dbReference type="EMBL" id="AZF70201.1"/>
    </source>
</evidence>
<dbReference type="EMBL" id="LT549890">
    <property type="protein sequence ID" value="SAI86555.1"/>
    <property type="molecule type" value="Genomic_DNA"/>
</dbReference>
<evidence type="ECO:0000313" key="6">
    <source>
        <dbReference type="EMBL" id="AZF72821.1"/>
    </source>
</evidence>
<reference evidence="13 14" key="1">
    <citation type="journal article" date="2015" name="Genome Announc.">
        <title>Complete Genome Sequence of Sulfolobus solfataricus Strain 98/2 and Evolved Derivatives.</title>
        <authorList>
            <person name="McCarthy S."/>
            <person name="Gradnigo J."/>
            <person name="Johnson T."/>
            <person name="Payne S."/>
            <person name="Lipzen A."/>
            <person name="Martin J."/>
            <person name="Schackwitz W."/>
            <person name="Moriyama E."/>
            <person name="Blum P."/>
        </authorList>
    </citation>
    <scope>NUCLEOTIDE SEQUENCE [LARGE SCALE GENOMIC DNA]</scope>
    <source>
        <strain evidence="13">98/2 SULC</strain>
        <strain evidence="1">SARC-B</strain>
        <strain evidence="2">SARC-C</strain>
        <strain evidence="3 15">SULA</strain>
        <strain evidence="14">SULB</strain>
    </source>
</reference>
<protein>
    <submittedName>
        <fullName evidence="12">GlcNAc-PI de-N-acetylase</fullName>
    </submittedName>
    <submittedName>
        <fullName evidence="3">PIG-L family deacetylase</fullName>
    </submittedName>
</protein>
<dbReference type="EMBL" id="CP011057">
    <property type="protein sequence ID" value="AKA78465.2"/>
    <property type="molecule type" value="Genomic_DNA"/>
</dbReference>
<evidence type="ECO:0000313" key="1">
    <source>
        <dbReference type="EMBL" id="AKA73075.2"/>
    </source>
</evidence>
<dbReference type="EMBL" id="CP033235">
    <property type="protein sequence ID" value="AZF67581.1"/>
    <property type="molecule type" value="Genomic_DNA"/>
</dbReference>
<dbReference type="Proteomes" id="UP000273194">
    <property type="component" value="Chromosome"/>
</dbReference>
<dbReference type="Proteomes" id="UP000033085">
    <property type="component" value="Chromosome"/>
</dbReference>
<evidence type="ECO:0000313" key="18">
    <source>
        <dbReference type="Proteomes" id="UP000269431"/>
    </source>
</evidence>
<gene>
    <name evidence="11" type="ORF">HFC64_09820</name>
    <name evidence="12" type="ORF">SSOP1_3001</name>
    <name evidence="3" type="ORF">SULA_0690</name>
    <name evidence="1" type="ORF">SULB_0692</name>
    <name evidence="2" type="ORF">SULC_0690</name>
    <name evidence="4" type="ORF">SULG_03515</name>
    <name evidence="5" type="ORF">SULH_03515</name>
    <name evidence="6" type="ORF">SULI_03515</name>
    <name evidence="7" type="ORF">SULM_03515</name>
    <name evidence="8" type="ORF">SULN_03515</name>
    <name evidence="9" type="ORF">SULO_03525</name>
    <name evidence="10" type="ORF">SULZ_03560</name>
</gene>
<evidence type="ECO:0000313" key="15">
    <source>
        <dbReference type="Proteomes" id="UP000033106"/>
    </source>
</evidence>
<dbReference type="InterPro" id="IPR003737">
    <property type="entry name" value="GlcNAc_PI_deacetylase-related"/>
</dbReference>
<dbReference type="Proteomes" id="UP000033106">
    <property type="component" value="Chromosome"/>
</dbReference>
<evidence type="ECO:0000313" key="22">
    <source>
        <dbReference type="Proteomes" id="UP000278715"/>
    </source>
</evidence>
<evidence type="ECO:0000313" key="4">
    <source>
        <dbReference type="EMBL" id="AZF67581.1"/>
    </source>
</evidence>
<accession>A0A0E3MF10</accession>
<organism evidence="3 15">
    <name type="scientific">Saccharolobus solfataricus</name>
    <name type="common">Sulfolobus solfataricus</name>
    <dbReference type="NCBI Taxonomy" id="2287"/>
    <lineage>
        <taxon>Archaea</taxon>
        <taxon>Thermoproteota</taxon>
        <taxon>Thermoprotei</taxon>
        <taxon>Sulfolobales</taxon>
        <taxon>Sulfolobaceae</taxon>
        <taxon>Saccharolobus</taxon>
    </lineage>
</organism>
<evidence type="ECO:0000313" key="3">
    <source>
        <dbReference type="EMBL" id="AKA78465.2"/>
    </source>
</evidence>
<evidence type="ECO:0000313" key="8">
    <source>
        <dbReference type="EMBL" id="AZF78053.1"/>
    </source>
</evidence>
<evidence type="ECO:0000313" key="9">
    <source>
        <dbReference type="EMBL" id="AZF80658.1"/>
    </source>
</evidence>
<accession>A0A157T5F4</accession>
<dbReference type="Proteomes" id="UP000273443">
    <property type="component" value="Chromosome"/>
</dbReference>
<evidence type="ECO:0000313" key="10">
    <source>
        <dbReference type="EMBL" id="AZF83265.1"/>
    </source>
</evidence>
<dbReference type="PANTHER" id="PTHR12993:SF11">
    <property type="entry name" value="N-ACETYLGLUCOSAMINYL-PHOSPHATIDYLINOSITOL DE-N-ACETYLASE"/>
    <property type="match status" value="1"/>
</dbReference>
<dbReference type="Proteomes" id="UP000594632">
    <property type="component" value="Chromosome"/>
</dbReference>
<dbReference type="EMBL" id="CP050869">
    <property type="protein sequence ID" value="QPG50076.1"/>
    <property type="molecule type" value="Genomic_DNA"/>
</dbReference>
<evidence type="ECO:0000313" key="24">
    <source>
        <dbReference type="Proteomes" id="UP000594632"/>
    </source>
</evidence>
<dbReference type="EMBL" id="CP033239">
    <property type="protein sequence ID" value="AZF78053.1"/>
    <property type="molecule type" value="Genomic_DNA"/>
</dbReference>
<reference evidence="16" key="2">
    <citation type="submission" date="2016-04" db="EMBL/GenBank/DDBJ databases">
        <authorList>
            <person name="Shah S.A."/>
            <person name="Garrett R.A."/>
        </authorList>
    </citation>
    <scope>NUCLEOTIDE SEQUENCE [LARGE SCALE GENOMIC DNA]</scope>
    <source>
        <strain evidence="16">ATCC 35091 / DSM 1616 / JCM 8930 / NBRC 15331 / P1</strain>
    </source>
</reference>
<name>A0A0E3MF10_SACSO</name>
<dbReference type="Proteomes" id="UP000033057">
    <property type="component" value="Chromosome"/>
</dbReference>
<reference evidence="11 24" key="6">
    <citation type="journal article" date="2020" name="Nat. Commun.">
        <title>The structures of two archaeal type IV pili illuminate evolutionary relationships.</title>
        <authorList>
            <person name="Wang F."/>
            <person name="Baquero D.P."/>
            <person name="Su Z."/>
            <person name="Beltran L.C."/>
            <person name="Prangishvili D."/>
            <person name="Krupovic M."/>
            <person name="Egelman E.H."/>
        </authorList>
    </citation>
    <scope>NUCLEOTIDE SEQUENCE [LARGE SCALE GENOMIC DNA]</scope>
    <source>
        <strain evidence="11 24">POZ149</strain>
    </source>
</reference>
<reference evidence="12" key="3">
    <citation type="submission" date="2016-04" db="EMBL/GenBank/DDBJ databases">
        <authorList>
            <person name="Evans L.H."/>
            <person name="Alamgir A."/>
            <person name="Owens N."/>
            <person name="Weber N.D."/>
            <person name="Virtaneva K."/>
            <person name="Barbian K."/>
            <person name="Babar A."/>
            <person name="Rosenke K."/>
        </authorList>
    </citation>
    <scope>NUCLEOTIDE SEQUENCE</scope>
    <source>
        <strain evidence="12">P1</strain>
    </source>
</reference>
<evidence type="ECO:0000313" key="7">
    <source>
        <dbReference type="EMBL" id="AZF75445.1"/>
    </source>
</evidence>
<evidence type="ECO:0000313" key="13">
    <source>
        <dbReference type="Proteomes" id="UP000033057"/>
    </source>
</evidence>
<evidence type="ECO:0000313" key="12">
    <source>
        <dbReference type="EMBL" id="SAI86555.1"/>
    </source>
</evidence>